<proteinExistence type="predicted"/>
<evidence type="ECO:0000313" key="2">
    <source>
        <dbReference type="EMBL" id="CAB3783375.1"/>
    </source>
</evidence>
<accession>A0A6S7AZT7</accession>
<gene>
    <name evidence="2" type="ORF">LMG28138_01627</name>
</gene>
<evidence type="ECO:0000313" key="3">
    <source>
        <dbReference type="Proteomes" id="UP000494115"/>
    </source>
</evidence>
<reference evidence="2 3" key="1">
    <citation type="submission" date="2020-04" db="EMBL/GenBank/DDBJ databases">
        <authorList>
            <person name="De Canck E."/>
        </authorList>
    </citation>
    <scope>NUCLEOTIDE SEQUENCE [LARGE SCALE GENOMIC DNA]</scope>
    <source>
        <strain evidence="2 3">LMG 28138</strain>
    </source>
</reference>
<dbReference type="AlphaFoldDB" id="A0A6S7AZT7"/>
<dbReference type="EMBL" id="CADIKM010000005">
    <property type="protein sequence ID" value="CAB3783375.1"/>
    <property type="molecule type" value="Genomic_DNA"/>
</dbReference>
<feature type="domain" description="AntA/AntB antirepressor" evidence="1">
    <location>
        <begin position="28"/>
        <end position="95"/>
    </location>
</feature>
<dbReference type="InterPro" id="IPR013557">
    <property type="entry name" value="AntA/B_antirep"/>
</dbReference>
<dbReference type="Pfam" id="PF08346">
    <property type="entry name" value="AntA"/>
    <property type="match status" value="1"/>
</dbReference>
<evidence type="ECO:0000259" key="1">
    <source>
        <dbReference type="Pfam" id="PF08346"/>
    </source>
</evidence>
<protein>
    <recommendedName>
        <fullName evidence="1">AntA/AntB antirepressor domain-containing protein</fullName>
    </recommendedName>
</protein>
<keyword evidence="3" id="KW-1185">Reference proteome</keyword>
<dbReference type="RefSeq" id="WP_175104232.1">
    <property type="nucleotide sequence ID" value="NZ_CADIKM010000005.1"/>
</dbReference>
<sequence length="108" mass="11754">MLEPQQATGMIVVNVKRGMVGGGACEVVDGSELQAKLGNKAGFTNWMKQRIRQLNFVENHDFGIKDKVVLNPGPGRPPKEYTLTLKAAKKIAMAEPTDAGNAVRDYLI</sequence>
<dbReference type="Proteomes" id="UP000494115">
    <property type="component" value="Unassembled WGS sequence"/>
</dbReference>
<name>A0A6S7AZT7_9BURK</name>
<organism evidence="2 3">
    <name type="scientific">Pararobbsia alpina</name>
    <dbReference type="NCBI Taxonomy" id="621374"/>
    <lineage>
        <taxon>Bacteria</taxon>
        <taxon>Pseudomonadati</taxon>
        <taxon>Pseudomonadota</taxon>
        <taxon>Betaproteobacteria</taxon>
        <taxon>Burkholderiales</taxon>
        <taxon>Burkholderiaceae</taxon>
        <taxon>Pararobbsia</taxon>
    </lineage>
</organism>